<dbReference type="InterPro" id="IPR029063">
    <property type="entry name" value="SAM-dependent_MTases_sf"/>
</dbReference>
<dbReference type="EMBL" id="PFFQ01000023">
    <property type="protein sequence ID" value="PIW17566.1"/>
    <property type="molecule type" value="Genomic_DNA"/>
</dbReference>
<dbReference type="GO" id="GO:0032259">
    <property type="term" value="P:methylation"/>
    <property type="evidence" value="ECO:0007669"/>
    <property type="project" value="UniProtKB-KW"/>
</dbReference>
<evidence type="ECO:0000313" key="6">
    <source>
        <dbReference type="Proteomes" id="UP000231019"/>
    </source>
</evidence>
<dbReference type="Proteomes" id="UP000231019">
    <property type="component" value="Unassembled WGS sequence"/>
</dbReference>
<dbReference type="SUPFAM" id="SSF53335">
    <property type="entry name" value="S-adenosyl-L-methionine-dependent methyltransferases"/>
    <property type="match status" value="1"/>
</dbReference>
<dbReference type="CDD" id="cd02440">
    <property type="entry name" value="AdoMet_MTases"/>
    <property type="match status" value="1"/>
</dbReference>
<gene>
    <name evidence="5" type="ORF">COW36_08710</name>
</gene>
<keyword evidence="2" id="KW-0808">Transferase</keyword>
<feature type="domain" description="Methyltransferase" evidence="4">
    <location>
        <begin position="127"/>
        <end position="197"/>
    </location>
</feature>
<protein>
    <recommendedName>
        <fullName evidence="4">Methyltransferase domain-containing protein</fullName>
    </recommendedName>
</protein>
<evidence type="ECO:0000256" key="2">
    <source>
        <dbReference type="ARBA" id="ARBA00022679"/>
    </source>
</evidence>
<reference evidence="5 6" key="1">
    <citation type="submission" date="2017-09" db="EMBL/GenBank/DDBJ databases">
        <title>Depth-based differentiation of microbial function through sediment-hosted aquifers and enrichment of novel symbionts in the deep terrestrial subsurface.</title>
        <authorList>
            <person name="Probst A.J."/>
            <person name="Ladd B."/>
            <person name="Jarett J.K."/>
            <person name="Geller-Mcgrath D.E."/>
            <person name="Sieber C.M."/>
            <person name="Emerson J.B."/>
            <person name="Anantharaman K."/>
            <person name="Thomas B.C."/>
            <person name="Malmstrom R."/>
            <person name="Stieglmeier M."/>
            <person name="Klingl A."/>
            <person name="Woyke T."/>
            <person name="Ryan C.M."/>
            <person name="Banfield J.F."/>
        </authorList>
    </citation>
    <scope>NUCLEOTIDE SEQUENCE [LARGE SCALE GENOMIC DNA]</scope>
    <source>
        <strain evidence="5">CG17_big_fil_post_rev_8_21_14_2_50_48_46</strain>
    </source>
</reference>
<name>A0A2M7G796_9BACT</name>
<comment type="caution">
    <text evidence="5">The sequence shown here is derived from an EMBL/GenBank/DDBJ whole genome shotgun (WGS) entry which is preliminary data.</text>
</comment>
<keyword evidence="1" id="KW-0489">Methyltransferase</keyword>
<dbReference type="PANTHER" id="PTHR13610:SF11">
    <property type="entry name" value="METHYLTRANSFERASE DOMAIN-CONTAINING PROTEIN"/>
    <property type="match status" value="1"/>
</dbReference>
<proteinExistence type="predicted"/>
<organism evidence="5 6">
    <name type="scientific">bacterium (Candidatus Blackallbacteria) CG17_big_fil_post_rev_8_21_14_2_50_48_46</name>
    <dbReference type="NCBI Taxonomy" id="2014261"/>
    <lineage>
        <taxon>Bacteria</taxon>
        <taxon>Candidatus Blackallbacteria</taxon>
    </lineage>
</organism>
<dbReference type="Pfam" id="PF13847">
    <property type="entry name" value="Methyltransf_31"/>
    <property type="match status" value="1"/>
</dbReference>
<evidence type="ECO:0000256" key="1">
    <source>
        <dbReference type="ARBA" id="ARBA00022603"/>
    </source>
</evidence>
<evidence type="ECO:0000259" key="4">
    <source>
        <dbReference type="Pfam" id="PF13847"/>
    </source>
</evidence>
<dbReference type="PANTHER" id="PTHR13610">
    <property type="entry name" value="METHYLTRANSFERASE DOMAIN-CONTAINING PROTEIN"/>
    <property type="match status" value="1"/>
</dbReference>
<dbReference type="AlphaFoldDB" id="A0A2M7G796"/>
<evidence type="ECO:0000256" key="3">
    <source>
        <dbReference type="ARBA" id="ARBA00022691"/>
    </source>
</evidence>
<keyword evidence="3" id="KW-0949">S-adenosyl-L-methionine</keyword>
<dbReference type="InterPro" id="IPR026170">
    <property type="entry name" value="FAM173A/B"/>
</dbReference>
<dbReference type="InterPro" id="IPR025714">
    <property type="entry name" value="Methyltranfer_dom"/>
</dbReference>
<evidence type="ECO:0000313" key="5">
    <source>
        <dbReference type="EMBL" id="PIW17566.1"/>
    </source>
</evidence>
<dbReference type="Gene3D" id="3.40.50.150">
    <property type="entry name" value="Vaccinia Virus protein VP39"/>
    <property type="match status" value="1"/>
</dbReference>
<accession>A0A2M7G796</accession>
<sequence length="256" mass="29558">MPIKLLSLAGFYFNCLKAYFRPGYRWNLATPWSFFSRMLIYFSNWCYFLFLNSSELLMHLGHPALLASEKLLARIYLYPSQFWIALTEGVKITGPETLYRLTYGETSWFGIGASLKNIEARPDDIFYDLGCGTGRNVFFAQAEYGMKAVGVDLIAPFISNAQSVVQKLGLKNIEFRHQNIFDTDLHEASIVYVTANCLDQEWLERLILKLRELPAEARVISTARPIPSPELKLLFTQKQFFSWGLDTVYYHRKESI</sequence>
<dbReference type="GO" id="GO:0016279">
    <property type="term" value="F:protein-lysine N-methyltransferase activity"/>
    <property type="evidence" value="ECO:0007669"/>
    <property type="project" value="InterPro"/>
</dbReference>